<dbReference type="Proteomes" id="UP000624244">
    <property type="component" value="Unassembled WGS sequence"/>
</dbReference>
<dbReference type="GO" id="GO:0032259">
    <property type="term" value="P:methylation"/>
    <property type="evidence" value="ECO:0007669"/>
    <property type="project" value="InterPro"/>
</dbReference>
<dbReference type="GO" id="GO:0005739">
    <property type="term" value="C:mitochondrion"/>
    <property type="evidence" value="ECO:0007669"/>
    <property type="project" value="TreeGrafter"/>
</dbReference>
<dbReference type="Pfam" id="PF05175">
    <property type="entry name" value="MTS"/>
    <property type="match status" value="1"/>
</dbReference>
<dbReference type="GO" id="GO:0008757">
    <property type="term" value="F:S-adenosylmethionine-dependent methyltransferase activity"/>
    <property type="evidence" value="ECO:0007669"/>
    <property type="project" value="UniProtKB-ARBA"/>
</dbReference>
<dbReference type="InterPro" id="IPR007848">
    <property type="entry name" value="Small_mtfrase_dom"/>
</dbReference>
<name>A0A8H6DX57_COCSA</name>
<sequence length="355" mass="38726">MTESTAFQALTRHLAKSNYVFVCPSPETQGRVVQKRHSNVSTKDAQTASDFFGWNLSCARETLKSMIPDAIFEQLCKSSVIVEDNNKMYRSTIRVSNFYLQDPLNRDPDTTSLYYIHSSFPASSNSVFFGPDTYLFISFLQTLPRYLPQAPSLAIDVCCGSGAGAIHIARTYPQAKVLGLDLNPQALSLGGVNAQLAGVEVTFSESNLYTSLPEEMKGRGVDLIVSNPPYIASSVDGKDLPIYADGGAGFGLDISIRIVEEGIKILSSNGVIVVYTGVAIPTADPGHDAFLEKLKQVEDGELAEYKILHPDMWPEEIGKGAYADVCRIQIVGAVLRRNVKSKEETKAAARSQWAV</sequence>
<gene>
    <name evidence="2" type="ORF">GGP41_003985</name>
</gene>
<reference evidence="2" key="1">
    <citation type="submission" date="2019-11" db="EMBL/GenBank/DDBJ databases">
        <title>Bipolaris sorokiniana Genome sequencing.</title>
        <authorList>
            <person name="Wang H."/>
        </authorList>
    </citation>
    <scope>NUCLEOTIDE SEQUENCE</scope>
</reference>
<dbReference type="PANTHER" id="PTHR18895:SF74">
    <property type="entry name" value="MTRF1L RELEASE FACTOR GLUTAMINE METHYLTRANSFERASE"/>
    <property type="match status" value="1"/>
</dbReference>
<evidence type="ECO:0000313" key="2">
    <source>
        <dbReference type="EMBL" id="KAF5851159.1"/>
    </source>
</evidence>
<dbReference type="InterPro" id="IPR050320">
    <property type="entry name" value="N5-glutamine_MTase"/>
</dbReference>
<accession>A0A8H6DX57</accession>
<dbReference type="EMBL" id="WNKQ01000005">
    <property type="protein sequence ID" value="KAF5851159.1"/>
    <property type="molecule type" value="Genomic_DNA"/>
</dbReference>
<dbReference type="PROSITE" id="PS00092">
    <property type="entry name" value="N6_MTASE"/>
    <property type="match status" value="1"/>
</dbReference>
<dbReference type="GO" id="GO:0003676">
    <property type="term" value="F:nucleic acid binding"/>
    <property type="evidence" value="ECO:0007669"/>
    <property type="project" value="InterPro"/>
</dbReference>
<protein>
    <recommendedName>
        <fullName evidence="1">Methyltransferase small domain-containing protein</fullName>
    </recommendedName>
</protein>
<dbReference type="Gene3D" id="3.40.50.150">
    <property type="entry name" value="Vaccinia Virus protein VP39"/>
    <property type="match status" value="1"/>
</dbReference>
<dbReference type="AlphaFoldDB" id="A0A8H6DX57"/>
<evidence type="ECO:0000313" key="3">
    <source>
        <dbReference type="Proteomes" id="UP000624244"/>
    </source>
</evidence>
<dbReference type="InterPro" id="IPR029063">
    <property type="entry name" value="SAM-dependent_MTases_sf"/>
</dbReference>
<dbReference type="PANTHER" id="PTHR18895">
    <property type="entry name" value="HEMK METHYLTRANSFERASE"/>
    <property type="match status" value="1"/>
</dbReference>
<proteinExistence type="predicted"/>
<comment type="caution">
    <text evidence="2">The sequence shown here is derived from an EMBL/GenBank/DDBJ whole genome shotgun (WGS) entry which is preliminary data.</text>
</comment>
<dbReference type="SUPFAM" id="SSF53335">
    <property type="entry name" value="S-adenosyl-L-methionine-dependent methyltransferases"/>
    <property type="match status" value="1"/>
</dbReference>
<dbReference type="OMA" id="NPPFMVD"/>
<feature type="domain" description="Methyltransferase small" evidence="1">
    <location>
        <begin position="148"/>
        <end position="234"/>
    </location>
</feature>
<dbReference type="CDD" id="cd02440">
    <property type="entry name" value="AdoMet_MTases"/>
    <property type="match status" value="1"/>
</dbReference>
<evidence type="ECO:0000259" key="1">
    <source>
        <dbReference type="Pfam" id="PF05175"/>
    </source>
</evidence>
<dbReference type="InterPro" id="IPR002052">
    <property type="entry name" value="DNA_methylase_N6_adenine_CS"/>
</dbReference>
<organism evidence="2 3">
    <name type="scientific">Cochliobolus sativus</name>
    <name type="common">Common root rot and spot blotch fungus</name>
    <name type="synonym">Bipolaris sorokiniana</name>
    <dbReference type="NCBI Taxonomy" id="45130"/>
    <lineage>
        <taxon>Eukaryota</taxon>
        <taxon>Fungi</taxon>
        <taxon>Dikarya</taxon>
        <taxon>Ascomycota</taxon>
        <taxon>Pezizomycotina</taxon>
        <taxon>Dothideomycetes</taxon>
        <taxon>Pleosporomycetidae</taxon>
        <taxon>Pleosporales</taxon>
        <taxon>Pleosporineae</taxon>
        <taxon>Pleosporaceae</taxon>
        <taxon>Bipolaris</taxon>
    </lineage>
</organism>